<accession>A0A329RN37</accession>
<evidence type="ECO:0000256" key="1">
    <source>
        <dbReference type="SAM" id="MobiDB-lite"/>
    </source>
</evidence>
<dbReference type="VEuPathDB" id="FungiDB:PC110_g17444"/>
<evidence type="ECO:0000313" key="3">
    <source>
        <dbReference type="Proteomes" id="UP000251314"/>
    </source>
</evidence>
<dbReference type="OrthoDB" id="125686at2759"/>
<sequence>MNLANGEAMDEKNEHRSRPGEVVSLPEPRTPGRRRRASGFAQTEKASRSRLTRNEDKTSKPQLQERFLLLISDVYDALGGILHEVLAESGSFTRGNQHASIPTLVDEVLSLVYIQPRFRHLRVGFVALLMDQRPAGSLSDTLNCAFQAFTALAREGMIASVTRYRNSRRLGVNDLIWNRRWLLGPGSVQLFELLSGFPKDDRHEMRLVDAMQLISEFGCLDFTVEDDASGLSVRSAVSMSASACITLVLDGKLRVFRVLPSGISSMIATTGGWSIGDYTAAFAEDGRSLEVNLFSFAESTSNGFTIGDAQPINLRRSASDGIVKLRRVSLLIRLEQEFNIEVTGSTVQRDLFAFAHGTVHGSTLSIPINECRNGFKLSERSAVDRAATWSEVEWAALWEWKAVYITLSRAFS</sequence>
<gene>
    <name evidence="2" type="ORF">PC110_g17444</name>
</gene>
<comment type="caution">
    <text evidence="2">The sequence shown here is derived from an EMBL/GenBank/DDBJ whole genome shotgun (WGS) entry which is preliminary data.</text>
</comment>
<feature type="compositionally biased region" description="Basic and acidic residues" evidence="1">
    <location>
        <begin position="9"/>
        <end position="19"/>
    </location>
</feature>
<keyword evidence="3" id="KW-1185">Reference proteome</keyword>
<protein>
    <submittedName>
        <fullName evidence="2">Uncharacterized protein</fullName>
    </submittedName>
</protein>
<proteinExistence type="predicted"/>
<dbReference type="Proteomes" id="UP000251314">
    <property type="component" value="Unassembled WGS sequence"/>
</dbReference>
<dbReference type="AlphaFoldDB" id="A0A329RN37"/>
<organism evidence="2 3">
    <name type="scientific">Phytophthora cactorum</name>
    <dbReference type="NCBI Taxonomy" id="29920"/>
    <lineage>
        <taxon>Eukaryota</taxon>
        <taxon>Sar</taxon>
        <taxon>Stramenopiles</taxon>
        <taxon>Oomycota</taxon>
        <taxon>Peronosporomycetes</taxon>
        <taxon>Peronosporales</taxon>
        <taxon>Peronosporaceae</taxon>
        <taxon>Phytophthora</taxon>
    </lineage>
</organism>
<name>A0A329RN37_9STRA</name>
<evidence type="ECO:0000313" key="2">
    <source>
        <dbReference type="EMBL" id="RAW26147.1"/>
    </source>
</evidence>
<reference evidence="2 3" key="1">
    <citation type="submission" date="2018-01" db="EMBL/GenBank/DDBJ databases">
        <title>Draft genome of the strawberry crown rot pathogen Phytophthora cactorum.</title>
        <authorList>
            <person name="Armitage A.D."/>
            <person name="Lysoe E."/>
            <person name="Nellist C.F."/>
            <person name="Harrison R.J."/>
            <person name="Brurberg M.B."/>
        </authorList>
    </citation>
    <scope>NUCLEOTIDE SEQUENCE [LARGE SCALE GENOMIC DNA]</scope>
    <source>
        <strain evidence="2 3">10300</strain>
    </source>
</reference>
<dbReference type="EMBL" id="MJFZ01000677">
    <property type="protein sequence ID" value="RAW26147.1"/>
    <property type="molecule type" value="Genomic_DNA"/>
</dbReference>
<feature type="region of interest" description="Disordered" evidence="1">
    <location>
        <begin position="1"/>
        <end position="59"/>
    </location>
</feature>